<dbReference type="Proteomes" id="UP001500021">
    <property type="component" value="Unassembled WGS sequence"/>
</dbReference>
<comment type="caution">
    <text evidence="8">The sequence shown here is derived from an EMBL/GenBank/DDBJ whole genome shotgun (WGS) entry which is preliminary data.</text>
</comment>
<evidence type="ECO:0000313" key="9">
    <source>
        <dbReference type="Proteomes" id="UP001500021"/>
    </source>
</evidence>
<feature type="transmembrane region" description="Helical" evidence="6">
    <location>
        <begin position="15"/>
        <end position="33"/>
    </location>
</feature>
<dbReference type="PANTHER" id="PTHR12677">
    <property type="entry name" value="GOLGI APPARATUS MEMBRANE PROTEIN TVP38-RELATED"/>
    <property type="match status" value="1"/>
</dbReference>
<evidence type="ECO:0000256" key="5">
    <source>
        <dbReference type="ARBA" id="ARBA00023136"/>
    </source>
</evidence>
<evidence type="ECO:0000256" key="2">
    <source>
        <dbReference type="ARBA" id="ARBA00022475"/>
    </source>
</evidence>
<keyword evidence="3 6" id="KW-0812">Transmembrane</keyword>
<sequence>MVNIVQFTQSEPHSIINTLLLFGFLALATSCALPRQIAALVAGINLGAVMGAIVATLAVTVGCWLTFSVSRYLLAARVRARYPDKINSLSDFIAEKTFLKVIVIRLLPIGSNFLTNIVAGVSKVSMKAYVSGSLVGFIPQMVIFSLAGSGIRLGAKTELIASGVLFVIALLLTAYLVKVRKKNSKNATSVN</sequence>
<feature type="transmembrane region" description="Helical" evidence="6">
    <location>
        <begin position="98"/>
        <end position="121"/>
    </location>
</feature>
<dbReference type="InterPro" id="IPR015414">
    <property type="entry name" value="TMEM64"/>
</dbReference>
<dbReference type="PANTHER" id="PTHR12677:SF59">
    <property type="entry name" value="GOLGI APPARATUS MEMBRANE PROTEIN TVP38-RELATED"/>
    <property type="match status" value="1"/>
</dbReference>
<keyword evidence="4 6" id="KW-1133">Transmembrane helix</keyword>
<reference evidence="8 9" key="1">
    <citation type="journal article" date="2019" name="Int. J. Syst. Evol. Microbiol.">
        <title>The Global Catalogue of Microorganisms (GCM) 10K type strain sequencing project: providing services to taxonomists for standard genome sequencing and annotation.</title>
        <authorList>
            <consortium name="The Broad Institute Genomics Platform"/>
            <consortium name="The Broad Institute Genome Sequencing Center for Infectious Disease"/>
            <person name="Wu L."/>
            <person name="Ma J."/>
        </authorList>
    </citation>
    <scope>NUCLEOTIDE SEQUENCE [LARGE SCALE GENOMIC DNA]</scope>
    <source>
        <strain evidence="8 9">JCM 15608</strain>
    </source>
</reference>
<comment type="subcellular location">
    <subcellularLocation>
        <location evidence="1 6">Cell membrane</location>
        <topology evidence="1 6">Multi-pass membrane protein</topology>
    </subcellularLocation>
</comment>
<protein>
    <recommendedName>
        <fullName evidence="6">TVP38/TMEM64 family membrane protein</fullName>
    </recommendedName>
</protein>
<keyword evidence="9" id="KW-1185">Reference proteome</keyword>
<dbReference type="InterPro" id="IPR032816">
    <property type="entry name" value="VTT_dom"/>
</dbReference>
<feature type="domain" description="VTT" evidence="7">
    <location>
        <begin position="33"/>
        <end position="149"/>
    </location>
</feature>
<keyword evidence="2 6" id="KW-1003">Cell membrane</keyword>
<name>A0ABN1L462_9GAMM</name>
<accession>A0ABN1L462</accession>
<evidence type="ECO:0000256" key="1">
    <source>
        <dbReference type="ARBA" id="ARBA00004651"/>
    </source>
</evidence>
<gene>
    <name evidence="8" type="ORF">GCM10009111_07870</name>
</gene>
<proteinExistence type="inferred from homology"/>
<evidence type="ECO:0000256" key="4">
    <source>
        <dbReference type="ARBA" id="ARBA00022989"/>
    </source>
</evidence>
<evidence type="ECO:0000256" key="6">
    <source>
        <dbReference type="RuleBase" id="RU366058"/>
    </source>
</evidence>
<dbReference type="EMBL" id="BAAAFA010000002">
    <property type="protein sequence ID" value="GAA0813068.1"/>
    <property type="molecule type" value="Genomic_DNA"/>
</dbReference>
<keyword evidence="5 6" id="KW-0472">Membrane</keyword>
<feature type="transmembrane region" description="Helical" evidence="6">
    <location>
        <begin position="40"/>
        <end position="67"/>
    </location>
</feature>
<dbReference type="RefSeq" id="WP_252738999.1">
    <property type="nucleotide sequence ID" value="NZ_BAAAFA010000002.1"/>
</dbReference>
<feature type="transmembrane region" description="Helical" evidence="6">
    <location>
        <begin position="128"/>
        <end position="147"/>
    </location>
</feature>
<evidence type="ECO:0000259" key="7">
    <source>
        <dbReference type="Pfam" id="PF09335"/>
    </source>
</evidence>
<dbReference type="Pfam" id="PF09335">
    <property type="entry name" value="VTT_dom"/>
    <property type="match status" value="1"/>
</dbReference>
<evidence type="ECO:0000256" key="3">
    <source>
        <dbReference type="ARBA" id="ARBA00022692"/>
    </source>
</evidence>
<comment type="similarity">
    <text evidence="6">Belongs to the TVP38/TMEM64 family.</text>
</comment>
<organism evidence="8 9">
    <name type="scientific">Colwellia asteriadis</name>
    <dbReference type="NCBI Taxonomy" id="517723"/>
    <lineage>
        <taxon>Bacteria</taxon>
        <taxon>Pseudomonadati</taxon>
        <taxon>Pseudomonadota</taxon>
        <taxon>Gammaproteobacteria</taxon>
        <taxon>Alteromonadales</taxon>
        <taxon>Colwelliaceae</taxon>
        <taxon>Colwellia</taxon>
    </lineage>
</organism>
<evidence type="ECO:0000313" key="8">
    <source>
        <dbReference type="EMBL" id="GAA0813068.1"/>
    </source>
</evidence>
<feature type="transmembrane region" description="Helical" evidence="6">
    <location>
        <begin position="159"/>
        <end position="177"/>
    </location>
</feature>